<dbReference type="InterPro" id="IPR027417">
    <property type="entry name" value="P-loop_NTPase"/>
</dbReference>
<evidence type="ECO:0000256" key="3">
    <source>
        <dbReference type="ARBA" id="ARBA00004173"/>
    </source>
</evidence>
<dbReference type="OrthoDB" id="6692397at2759"/>
<evidence type="ECO:0000256" key="7">
    <source>
        <dbReference type="ARBA" id="ARBA00022806"/>
    </source>
</evidence>
<dbReference type="InterPro" id="IPR001650">
    <property type="entry name" value="Helicase_C-like"/>
</dbReference>
<keyword evidence="15" id="KW-1185">Reference proteome</keyword>
<dbReference type="GO" id="GO:0003724">
    <property type="term" value="F:RNA helicase activity"/>
    <property type="evidence" value="ECO:0007669"/>
    <property type="project" value="UniProtKB-EC"/>
</dbReference>
<dbReference type="InterPro" id="IPR050699">
    <property type="entry name" value="RNA-DNA_Helicase"/>
</dbReference>
<sequence>MLCAARHPCGIPWAPILGSRSLCTSLTLLRSGPKAPRQRRGGNEGASQSTFPKLKPKRASPPIPARRGGNNSSASTQTKWNSFARKSTGFNPATSSSSRASSSDISVGALLDRLEVQLKSSWSKADPSIKAVARDMGLDQEAFSNLARRFANDALSHLRENRAQLERGVDGRPQTDENGVSTPAIVWDLPRVKSSYINDGPSSITNACLRMFVHWARQQPLPPAVGWTAATTTRDPKLVANITLSKLHHLAEATDRRYPGEAYPRTRARRRKLILHVGPTNSGKTHTALVALARCRQGVYAGPLRLLAHEVYSRLNNGKIGEEPKVACNLLTGEEQRTVDVDAGLTSCTVEMFPMNRNLDVGVVDEIQLIADFQRGTAWTNVVIGANCSELHLCGEESVVELVQKLAHELGDECIVKRYSRLSPLVVAEHSLGGDLSKIQRGDCLVTFSRSNIFAFKRAVEEKTGLKVAVAYGGLPPEVREEQARMFNEGAYDVLVASDAVGMGLNLKVRRIVFESLHKWDGKAEIQLPTPQIKQIAGRAGRFGLHTPTSPSGPDDGSVSVEDVVGEATCLDEDDMPILIDAMKTPTIKVERAVLETSLAAFQRVQALLPAHTPFSKVFRLVQILSRTNSELYSIPSIRSASQVVDAIAHIGPLSCDERLLFGNAPVNMRDVNVVSALVHFVEEFAAGRPIMMERWTKTSGVADALELIDEVTAAQEARGTTASKASAGTGTTAETVVTAFQASQARALVYNSDFLMRLESFHRCLTLYLWLSYRQWSIFQDREAARALRKKIEAGIDLVLGGLKFERVSRPSKMKRNRARVTSRNDTPMSNLFGKSGSGSTEHVARQ</sequence>
<evidence type="ECO:0000313" key="14">
    <source>
        <dbReference type="EMBL" id="SCZ91340.1"/>
    </source>
</evidence>
<evidence type="ECO:0000256" key="4">
    <source>
        <dbReference type="ARBA" id="ARBA00012552"/>
    </source>
</evidence>
<feature type="region of interest" description="Disordered" evidence="12">
    <location>
        <begin position="812"/>
        <end position="848"/>
    </location>
</feature>
<dbReference type="SMART" id="SM00490">
    <property type="entry name" value="HELICc"/>
    <property type="match status" value="1"/>
</dbReference>
<evidence type="ECO:0000256" key="6">
    <source>
        <dbReference type="ARBA" id="ARBA00022801"/>
    </source>
</evidence>
<dbReference type="InterPro" id="IPR041082">
    <property type="entry name" value="Suv3_C_1"/>
</dbReference>
<keyword evidence="8" id="KW-0067">ATP-binding</keyword>
<evidence type="ECO:0000313" key="15">
    <source>
        <dbReference type="Proteomes" id="UP000249723"/>
    </source>
</evidence>
<keyword evidence="5" id="KW-0547">Nucleotide-binding</keyword>
<dbReference type="Pfam" id="PF22527">
    <property type="entry name" value="DEXQc_Suv3"/>
    <property type="match status" value="1"/>
</dbReference>
<dbReference type="SUPFAM" id="SSF52540">
    <property type="entry name" value="P-loop containing nucleoside triphosphate hydrolases"/>
    <property type="match status" value="1"/>
</dbReference>
<dbReference type="PANTHER" id="PTHR12131">
    <property type="entry name" value="ATP-DEPENDENT RNA AND DNA HELICASE"/>
    <property type="match status" value="1"/>
</dbReference>
<dbReference type="GO" id="GO:0045025">
    <property type="term" value="C:mitochondrial degradosome"/>
    <property type="evidence" value="ECO:0007669"/>
    <property type="project" value="TreeGrafter"/>
</dbReference>
<comment type="subcellular location">
    <subcellularLocation>
        <location evidence="3">Mitochondrion</location>
    </subcellularLocation>
</comment>
<evidence type="ECO:0000259" key="13">
    <source>
        <dbReference type="PROSITE" id="PS51194"/>
    </source>
</evidence>
<evidence type="ECO:0000256" key="5">
    <source>
        <dbReference type="ARBA" id="ARBA00022741"/>
    </source>
</evidence>
<reference evidence="15" key="1">
    <citation type="submission" date="2016-10" db="EMBL/GenBank/DDBJ databases">
        <authorList>
            <person name="Jeantristanb JTB J.-T."/>
            <person name="Ricardo R."/>
        </authorList>
    </citation>
    <scope>NUCLEOTIDE SEQUENCE [LARGE SCALE GENOMIC DNA]</scope>
</reference>
<evidence type="ECO:0000256" key="10">
    <source>
        <dbReference type="ARBA" id="ARBA00023128"/>
    </source>
</evidence>
<dbReference type="CDD" id="cd18805">
    <property type="entry name" value="SF2_C_suv3"/>
    <property type="match status" value="1"/>
</dbReference>
<dbReference type="GO" id="GO:0005524">
    <property type="term" value="F:ATP binding"/>
    <property type="evidence" value="ECO:0007669"/>
    <property type="project" value="UniProtKB-KW"/>
</dbReference>
<dbReference type="EC" id="3.6.4.13" evidence="4"/>
<evidence type="ECO:0000256" key="9">
    <source>
        <dbReference type="ARBA" id="ARBA00022946"/>
    </source>
</evidence>
<feature type="compositionally biased region" description="Polar residues" evidence="12">
    <location>
        <begin position="69"/>
        <end position="78"/>
    </location>
</feature>
<organism evidence="14 15">
    <name type="scientific">Microbotryum saponariae</name>
    <dbReference type="NCBI Taxonomy" id="289078"/>
    <lineage>
        <taxon>Eukaryota</taxon>
        <taxon>Fungi</taxon>
        <taxon>Dikarya</taxon>
        <taxon>Basidiomycota</taxon>
        <taxon>Pucciniomycotina</taxon>
        <taxon>Microbotryomycetes</taxon>
        <taxon>Microbotryales</taxon>
        <taxon>Microbotryaceae</taxon>
        <taxon>Microbotryum</taxon>
    </lineage>
</organism>
<dbReference type="PANTHER" id="PTHR12131:SF1">
    <property type="entry name" value="ATP-DEPENDENT RNA HELICASE SUPV3L1, MITOCHONDRIAL-RELATED"/>
    <property type="match status" value="1"/>
</dbReference>
<protein>
    <recommendedName>
        <fullName evidence="4">RNA helicase</fullName>
        <ecNumber evidence="4">3.6.4.13</ecNumber>
    </recommendedName>
</protein>
<dbReference type="CDD" id="cd17913">
    <property type="entry name" value="DEXQc_Suv3"/>
    <property type="match status" value="1"/>
</dbReference>
<dbReference type="EMBL" id="FMWP01000015">
    <property type="protein sequence ID" value="SCZ91340.1"/>
    <property type="molecule type" value="Genomic_DNA"/>
</dbReference>
<dbReference type="AlphaFoldDB" id="A0A2X0MB32"/>
<accession>A0A2X0MB32</accession>
<dbReference type="InterPro" id="IPR055206">
    <property type="entry name" value="DEXQc_SUV3"/>
</dbReference>
<dbReference type="FunFam" id="3.40.50.300:FF:000957">
    <property type="entry name" value="ATP-dependent RNA helicase SUV3L, mitochondrial"/>
    <property type="match status" value="1"/>
</dbReference>
<proteinExistence type="predicted"/>
<evidence type="ECO:0000256" key="8">
    <source>
        <dbReference type="ARBA" id="ARBA00022840"/>
    </source>
</evidence>
<feature type="compositionally biased region" description="Polar residues" evidence="12">
    <location>
        <begin position="83"/>
        <end position="94"/>
    </location>
</feature>
<dbReference type="InterPro" id="IPR022192">
    <property type="entry name" value="SUV3_C"/>
</dbReference>
<feature type="region of interest" description="Disordered" evidence="12">
    <location>
        <begin position="31"/>
        <end position="78"/>
    </location>
</feature>
<keyword evidence="6" id="KW-0378">Hydrolase</keyword>
<dbReference type="Proteomes" id="UP000249723">
    <property type="component" value="Unassembled WGS sequence"/>
</dbReference>
<comment type="cofactor">
    <cofactor evidence="2">
        <name>Mg(2+)</name>
        <dbReference type="ChEBI" id="CHEBI:18420"/>
    </cofactor>
</comment>
<dbReference type="Gene3D" id="1.20.58.1080">
    <property type="match status" value="1"/>
</dbReference>
<keyword evidence="9" id="KW-0809">Transit peptide</keyword>
<dbReference type="Pfam" id="PF18147">
    <property type="entry name" value="Suv3_C_1"/>
    <property type="match status" value="1"/>
</dbReference>
<evidence type="ECO:0000256" key="11">
    <source>
        <dbReference type="ARBA" id="ARBA00047984"/>
    </source>
</evidence>
<dbReference type="Pfam" id="PF00271">
    <property type="entry name" value="Helicase_C"/>
    <property type="match status" value="1"/>
</dbReference>
<evidence type="ECO:0000256" key="2">
    <source>
        <dbReference type="ARBA" id="ARBA00001946"/>
    </source>
</evidence>
<keyword evidence="10" id="KW-0496">Mitochondrion</keyword>
<dbReference type="Gene3D" id="1.20.272.40">
    <property type="match status" value="1"/>
</dbReference>
<gene>
    <name evidence="14" type="ORF">BZ3500_MVSOF-1268-A1-R1_CHR1-2G01345</name>
</gene>
<feature type="domain" description="Helicase C-terminal" evidence="13">
    <location>
        <begin position="398"/>
        <end position="584"/>
    </location>
</feature>
<evidence type="ECO:0000256" key="12">
    <source>
        <dbReference type="SAM" id="MobiDB-lite"/>
    </source>
</evidence>
<dbReference type="Gene3D" id="3.40.50.300">
    <property type="entry name" value="P-loop containing nucleotide triphosphate hydrolases"/>
    <property type="match status" value="2"/>
</dbReference>
<dbReference type="STRING" id="289078.A0A2X0MB32"/>
<dbReference type="InterPro" id="IPR044774">
    <property type="entry name" value="Suv3_DEXQc"/>
</dbReference>
<dbReference type="GO" id="GO:0016787">
    <property type="term" value="F:hydrolase activity"/>
    <property type="evidence" value="ECO:0007669"/>
    <property type="project" value="UniProtKB-KW"/>
</dbReference>
<dbReference type="Pfam" id="PF12513">
    <property type="entry name" value="SUV3_C"/>
    <property type="match status" value="1"/>
</dbReference>
<dbReference type="GO" id="GO:0000965">
    <property type="term" value="P:mitochondrial RNA 3'-end processing"/>
    <property type="evidence" value="ECO:0007669"/>
    <property type="project" value="TreeGrafter"/>
</dbReference>
<comment type="catalytic activity">
    <reaction evidence="11">
        <text>ATP + H2O = ADP + phosphate + H(+)</text>
        <dbReference type="Rhea" id="RHEA:13065"/>
        <dbReference type="ChEBI" id="CHEBI:15377"/>
        <dbReference type="ChEBI" id="CHEBI:15378"/>
        <dbReference type="ChEBI" id="CHEBI:30616"/>
        <dbReference type="ChEBI" id="CHEBI:43474"/>
        <dbReference type="ChEBI" id="CHEBI:456216"/>
        <dbReference type="EC" id="3.6.4.13"/>
    </reaction>
</comment>
<feature type="compositionally biased region" description="Basic residues" evidence="12">
    <location>
        <begin position="812"/>
        <end position="822"/>
    </location>
</feature>
<dbReference type="PROSITE" id="PS51194">
    <property type="entry name" value="HELICASE_CTER"/>
    <property type="match status" value="1"/>
</dbReference>
<keyword evidence="7" id="KW-0347">Helicase</keyword>
<feature type="region of interest" description="Disordered" evidence="12">
    <location>
        <begin position="83"/>
        <end position="102"/>
    </location>
</feature>
<name>A0A2X0MB32_9BASI</name>
<comment type="cofactor">
    <cofactor evidence="1">
        <name>Mn(2+)</name>
        <dbReference type="ChEBI" id="CHEBI:29035"/>
    </cofactor>
</comment>
<evidence type="ECO:0000256" key="1">
    <source>
        <dbReference type="ARBA" id="ARBA00001936"/>
    </source>
</evidence>